<dbReference type="SUPFAM" id="SSF51126">
    <property type="entry name" value="Pectin lyase-like"/>
    <property type="match status" value="1"/>
</dbReference>
<evidence type="ECO:0000256" key="7">
    <source>
        <dbReference type="ARBA" id="ARBA00023157"/>
    </source>
</evidence>
<dbReference type="PANTHER" id="PTHR31707">
    <property type="entry name" value="PECTINESTERASE"/>
    <property type="match status" value="1"/>
</dbReference>
<dbReference type="CDD" id="cd15798">
    <property type="entry name" value="PMEI-like_3"/>
    <property type="match status" value="1"/>
</dbReference>
<keyword evidence="6" id="KW-0063">Aspartyl esterase</keyword>
<dbReference type="PaxDb" id="2711-XP_006493306.1"/>
<feature type="region of interest" description="Disordered" evidence="11">
    <location>
        <begin position="1"/>
        <end position="32"/>
    </location>
</feature>
<dbReference type="EC" id="3.1.1.11" evidence="4"/>
<comment type="similarity">
    <text evidence="3">In the C-terminal section; belongs to the pectinesterase family.</text>
</comment>
<dbReference type="Pfam" id="PF04043">
    <property type="entry name" value="PMEI"/>
    <property type="match status" value="1"/>
</dbReference>
<evidence type="ECO:0000256" key="2">
    <source>
        <dbReference type="ARBA" id="ARBA00006027"/>
    </source>
</evidence>
<dbReference type="STRING" id="2711.A0A067EGS6"/>
<evidence type="ECO:0000256" key="8">
    <source>
        <dbReference type="ARBA" id="ARBA00023316"/>
    </source>
</evidence>
<keyword evidence="5" id="KW-0378">Hydrolase</keyword>
<feature type="transmembrane region" description="Helical" evidence="12">
    <location>
        <begin position="39"/>
        <end position="63"/>
    </location>
</feature>
<keyword evidence="7" id="KW-1015">Disulfide bond</keyword>
<dbReference type="FunFam" id="1.20.140.40:FF:000012">
    <property type="entry name" value="Pectinesterase"/>
    <property type="match status" value="1"/>
</dbReference>
<dbReference type="UniPathway" id="UPA00545">
    <property type="reaction ID" value="UER00823"/>
</dbReference>
<accession>A0A067EGS6</accession>
<evidence type="ECO:0000256" key="1">
    <source>
        <dbReference type="ARBA" id="ARBA00005184"/>
    </source>
</evidence>
<dbReference type="GO" id="GO:0045490">
    <property type="term" value="P:pectin catabolic process"/>
    <property type="evidence" value="ECO:0007669"/>
    <property type="project" value="UniProtKB-UniPathway"/>
</dbReference>
<evidence type="ECO:0000256" key="9">
    <source>
        <dbReference type="ARBA" id="ARBA00047928"/>
    </source>
</evidence>
<keyword evidence="12" id="KW-0472">Membrane</keyword>
<evidence type="ECO:0000313" key="15">
    <source>
        <dbReference type="Proteomes" id="UP000027120"/>
    </source>
</evidence>
<dbReference type="EMBL" id="KK784999">
    <property type="protein sequence ID" value="KDO54263.1"/>
    <property type="molecule type" value="Genomic_DNA"/>
</dbReference>
<dbReference type="SMR" id="A0A067EGS6"/>
<comment type="catalytic activity">
    <reaction evidence="9">
        <text>[(1-&gt;4)-alpha-D-galacturonosyl methyl ester](n) + n H2O = [(1-&gt;4)-alpha-D-galacturonosyl](n) + n methanol + n H(+)</text>
        <dbReference type="Rhea" id="RHEA:22380"/>
        <dbReference type="Rhea" id="RHEA-COMP:14570"/>
        <dbReference type="Rhea" id="RHEA-COMP:14573"/>
        <dbReference type="ChEBI" id="CHEBI:15377"/>
        <dbReference type="ChEBI" id="CHEBI:15378"/>
        <dbReference type="ChEBI" id="CHEBI:17790"/>
        <dbReference type="ChEBI" id="CHEBI:140522"/>
        <dbReference type="ChEBI" id="CHEBI:140523"/>
        <dbReference type="EC" id="3.1.1.11"/>
    </reaction>
</comment>
<evidence type="ECO:0000256" key="4">
    <source>
        <dbReference type="ARBA" id="ARBA00013229"/>
    </source>
</evidence>
<organism evidence="14 15">
    <name type="scientific">Citrus sinensis</name>
    <name type="common">Sweet orange</name>
    <name type="synonym">Citrus aurantium var. sinensis</name>
    <dbReference type="NCBI Taxonomy" id="2711"/>
    <lineage>
        <taxon>Eukaryota</taxon>
        <taxon>Viridiplantae</taxon>
        <taxon>Streptophyta</taxon>
        <taxon>Embryophyta</taxon>
        <taxon>Tracheophyta</taxon>
        <taxon>Spermatophyta</taxon>
        <taxon>Magnoliopsida</taxon>
        <taxon>eudicotyledons</taxon>
        <taxon>Gunneridae</taxon>
        <taxon>Pentapetalae</taxon>
        <taxon>rosids</taxon>
        <taxon>malvids</taxon>
        <taxon>Sapindales</taxon>
        <taxon>Rutaceae</taxon>
        <taxon>Aurantioideae</taxon>
        <taxon>Citrus</taxon>
    </lineage>
</organism>
<keyword evidence="8" id="KW-0961">Cell wall biogenesis/degradation</keyword>
<dbReference type="InterPro" id="IPR011050">
    <property type="entry name" value="Pectin_lyase_fold/virulence"/>
</dbReference>
<evidence type="ECO:0000259" key="13">
    <source>
        <dbReference type="SMART" id="SM00856"/>
    </source>
</evidence>
<protein>
    <recommendedName>
        <fullName evidence="4">pectinesterase</fullName>
        <ecNumber evidence="4">3.1.1.11</ecNumber>
    </recommendedName>
</protein>
<evidence type="ECO:0000313" key="14">
    <source>
        <dbReference type="EMBL" id="KDO54263.1"/>
    </source>
</evidence>
<evidence type="ECO:0000256" key="11">
    <source>
        <dbReference type="SAM" id="MobiDB-lite"/>
    </source>
</evidence>
<keyword evidence="15" id="KW-1185">Reference proteome</keyword>
<gene>
    <name evidence="14" type="ORF">CISIN_1g017225mg</name>
</gene>
<dbReference type="Gene3D" id="1.20.140.40">
    <property type="entry name" value="Invertase/pectin methylesterase inhibitor family protein"/>
    <property type="match status" value="1"/>
</dbReference>
<comment type="pathway">
    <text evidence="1">Glycan metabolism; pectin degradation; 2-dehydro-3-deoxy-D-gluconate from pectin: step 1/5.</text>
</comment>
<dbReference type="AlphaFoldDB" id="A0A067EGS6"/>
<comment type="similarity">
    <text evidence="2">In the N-terminal section; belongs to the PMEI family.</text>
</comment>
<dbReference type="InterPro" id="IPR006501">
    <property type="entry name" value="Pectinesterase_inhib_dom"/>
</dbReference>
<comment type="function">
    <text evidence="10">Acts in the modification of cell walls via demethylesterification of cell wall pectin.</text>
</comment>
<sequence>MGYGRLQPSSDPGGSSFREDQPGHATSAPQPSSRSRKKLILLSVLSFALIIASAVSAVLLVGLKTRAVGPTIGHKPTQAISRTCSKTLYPNLCVSSLLNFPGSLTASEQDLVHISFNMTLQHFSRALYFTSGISYLQMDPHVRSAFDDCLELLDDSVDALSRSLGSVLLLPGGDINKREDVLTWLSAALTNHDTCSEGFEDLNGPVKDQVSDKLKDLSELVSNCLAIFSAGGESDDFSGVPIQNRRRRLLSSEEEEDDTWGENDDDDIAPRWVSRETRRLLSLPVPHIQADIIVSKDGTGTVKTIAEAIKKAPENSDRRTIIYVRAGRYEESNLKVGRKKRNLMFIGDGKGKTIITGGRNVFDKLTTFHTASFGK</sequence>
<dbReference type="SMART" id="SM00856">
    <property type="entry name" value="PMEI"/>
    <property type="match status" value="1"/>
</dbReference>
<keyword evidence="12" id="KW-1133">Transmembrane helix</keyword>
<dbReference type="InterPro" id="IPR012334">
    <property type="entry name" value="Pectin_lyas_fold"/>
</dbReference>
<dbReference type="SUPFAM" id="SSF101148">
    <property type="entry name" value="Plant invertase/pectin methylesterase inhibitor"/>
    <property type="match status" value="1"/>
</dbReference>
<dbReference type="GO" id="GO:0030599">
    <property type="term" value="F:pectinesterase activity"/>
    <property type="evidence" value="ECO:0007669"/>
    <property type="project" value="UniProtKB-EC"/>
</dbReference>
<feature type="domain" description="Pectinesterase inhibitor" evidence="13">
    <location>
        <begin position="75"/>
        <end position="227"/>
    </location>
</feature>
<dbReference type="Pfam" id="PF01095">
    <property type="entry name" value="Pectinesterase"/>
    <property type="match status" value="1"/>
</dbReference>
<dbReference type="InterPro" id="IPR000070">
    <property type="entry name" value="Pectinesterase_cat"/>
</dbReference>
<name>A0A067EGS6_CITSI</name>
<evidence type="ECO:0000256" key="5">
    <source>
        <dbReference type="ARBA" id="ARBA00022801"/>
    </source>
</evidence>
<keyword evidence="12" id="KW-0812">Transmembrane</keyword>
<reference evidence="14 15" key="1">
    <citation type="submission" date="2014-04" db="EMBL/GenBank/DDBJ databases">
        <authorList>
            <consortium name="International Citrus Genome Consortium"/>
            <person name="Gmitter F."/>
            <person name="Chen C."/>
            <person name="Farmerie W."/>
            <person name="Harkins T."/>
            <person name="Desany B."/>
            <person name="Mohiuddin M."/>
            <person name="Kodira C."/>
            <person name="Borodovsky M."/>
            <person name="Lomsadze A."/>
            <person name="Burns P."/>
            <person name="Jenkins J."/>
            <person name="Prochnik S."/>
            <person name="Shu S."/>
            <person name="Chapman J."/>
            <person name="Pitluck S."/>
            <person name="Schmutz J."/>
            <person name="Rokhsar D."/>
        </authorList>
    </citation>
    <scope>NUCLEOTIDE SEQUENCE</scope>
</reference>
<dbReference type="Gene3D" id="2.160.20.10">
    <property type="entry name" value="Single-stranded right-handed beta-helix, Pectin lyase-like"/>
    <property type="match status" value="1"/>
</dbReference>
<evidence type="ECO:0000256" key="12">
    <source>
        <dbReference type="SAM" id="Phobius"/>
    </source>
</evidence>
<dbReference type="GO" id="GO:0042545">
    <property type="term" value="P:cell wall modification"/>
    <property type="evidence" value="ECO:0007669"/>
    <property type="project" value="InterPro"/>
</dbReference>
<evidence type="ECO:0000256" key="10">
    <source>
        <dbReference type="ARBA" id="ARBA00057335"/>
    </source>
</evidence>
<proteinExistence type="inferred from homology"/>
<dbReference type="Proteomes" id="UP000027120">
    <property type="component" value="Unassembled WGS sequence"/>
</dbReference>
<evidence type="ECO:0000256" key="3">
    <source>
        <dbReference type="ARBA" id="ARBA00007786"/>
    </source>
</evidence>
<dbReference type="eggNOG" id="ENOG502QRD0">
    <property type="taxonomic scope" value="Eukaryota"/>
</dbReference>
<dbReference type="GO" id="GO:0004857">
    <property type="term" value="F:enzyme inhibitor activity"/>
    <property type="evidence" value="ECO:0007669"/>
    <property type="project" value="InterPro"/>
</dbReference>
<dbReference type="InterPro" id="IPR035513">
    <property type="entry name" value="Invertase/methylesterase_inhib"/>
</dbReference>
<evidence type="ECO:0000256" key="6">
    <source>
        <dbReference type="ARBA" id="ARBA00023085"/>
    </source>
</evidence>
<dbReference type="NCBIfam" id="TIGR01614">
    <property type="entry name" value="PME_inhib"/>
    <property type="match status" value="1"/>
</dbReference>